<dbReference type="AlphaFoldDB" id="E1IEB7"/>
<name>E1IEB7_9CHLR</name>
<proteinExistence type="predicted"/>
<dbReference type="InterPro" id="IPR043519">
    <property type="entry name" value="NT_sf"/>
</dbReference>
<dbReference type="OrthoDB" id="156789at2"/>
<dbReference type="EMBL" id="ADVR01000052">
    <property type="protein sequence ID" value="EFO80443.1"/>
    <property type="molecule type" value="Genomic_DNA"/>
</dbReference>
<accession>E1IEB7</accession>
<gene>
    <name evidence="1" type="ORF">OSCT_1668</name>
</gene>
<reference evidence="1 2" key="1">
    <citation type="journal article" date="2011" name="J. Bacteriol.">
        <title>Draft genome sequence of the anoxygenic filamentous phototrophic bacterium Oscillochloris trichoides subsp. DG-6.</title>
        <authorList>
            <person name="Kuznetsov B.B."/>
            <person name="Ivanovsky R.N."/>
            <person name="Keppen O.I."/>
            <person name="Sukhacheva M.V."/>
            <person name="Bumazhkin B.K."/>
            <person name="Patutina E.O."/>
            <person name="Beletsky A.V."/>
            <person name="Mardanov A.V."/>
            <person name="Baslerov R.V."/>
            <person name="Panteleeva A.N."/>
            <person name="Kolganova T.V."/>
            <person name="Ravin N.V."/>
            <person name="Skryabin K.G."/>
        </authorList>
    </citation>
    <scope>NUCLEOTIDE SEQUENCE [LARGE SCALE GENOMIC DNA]</scope>
    <source>
        <strain evidence="1 2">DG-6</strain>
    </source>
</reference>
<dbReference type="STRING" id="765420.OSCT_1668"/>
<sequence>MSLIAGNLAVVQRLLDSKEMMWAVFAGAAAHLYGNRRPIQDVDIVIMPGQMSSIVQLFQSSGKAVQFDGQRIIWRGIKIFDDLSVRRDGAHYPLSLDAPMQARLRKQSLLGAPVPVVAPEDVVVHKLLLDRGTSFGKFDVVDVEGILRRQTLDLEYLRQRLQLMQAETRLLGRLREMGIAI</sequence>
<organism evidence="1 2">
    <name type="scientific">Oscillochloris trichoides DG-6</name>
    <dbReference type="NCBI Taxonomy" id="765420"/>
    <lineage>
        <taxon>Bacteria</taxon>
        <taxon>Bacillati</taxon>
        <taxon>Chloroflexota</taxon>
        <taxon>Chloroflexia</taxon>
        <taxon>Chloroflexales</taxon>
        <taxon>Chloroflexineae</taxon>
        <taxon>Oscillochloridaceae</taxon>
        <taxon>Oscillochloris</taxon>
    </lineage>
</organism>
<comment type="caution">
    <text evidence="1">The sequence shown here is derived from an EMBL/GenBank/DDBJ whole genome shotgun (WGS) entry which is preliminary data.</text>
</comment>
<evidence type="ECO:0000313" key="2">
    <source>
        <dbReference type="Proteomes" id="UP000054010"/>
    </source>
</evidence>
<keyword evidence="2" id="KW-1185">Reference proteome</keyword>
<dbReference type="Gene3D" id="3.30.460.40">
    <property type="match status" value="1"/>
</dbReference>
<dbReference type="HOGENOM" id="CLU_1276803_0_0_0"/>
<dbReference type="eggNOG" id="ENOG5032JBT">
    <property type="taxonomic scope" value="Bacteria"/>
</dbReference>
<protein>
    <submittedName>
        <fullName evidence="1">Uncharacterized protein</fullName>
    </submittedName>
</protein>
<dbReference type="Proteomes" id="UP000054010">
    <property type="component" value="Unassembled WGS sequence"/>
</dbReference>
<dbReference type="SUPFAM" id="SSF81301">
    <property type="entry name" value="Nucleotidyltransferase"/>
    <property type="match status" value="1"/>
</dbReference>
<evidence type="ECO:0000313" key="1">
    <source>
        <dbReference type="EMBL" id="EFO80443.1"/>
    </source>
</evidence>